<protein>
    <submittedName>
        <fullName evidence="3">52 kDa repressor of the inhibitor of the protein kinase-like</fullName>
    </submittedName>
</protein>
<dbReference type="InterPro" id="IPR052958">
    <property type="entry name" value="IFN-induced_PKR_regulator"/>
</dbReference>
<dbReference type="PANTHER" id="PTHR46289">
    <property type="entry name" value="52 KDA REPRESSOR OF THE INHIBITOR OF THE PROTEIN KINASE-LIKE PROTEIN-RELATED"/>
    <property type="match status" value="1"/>
</dbReference>
<dbReference type="Proteomes" id="UP001652625">
    <property type="component" value="Chromosome 04"/>
</dbReference>
<dbReference type="PANTHER" id="PTHR46289:SF14">
    <property type="entry name" value="DUF4371 DOMAIN-CONTAINING PROTEIN"/>
    <property type="match status" value="1"/>
</dbReference>
<name>A0ABM4BPC9_HYDVU</name>
<evidence type="ECO:0000313" key="3">
    <source>
        <dbReference type="RefSeq" id="XP_065650967.1"/>
    </source>
</evidence>
<evidence type="ECO:0000313" key="2">
    <source>
        <dbReference type="Proteomes" id="UP001652625"/>
    </source>
</evidence>
<sequence length="166" mass="18872">MFSEQSCQAIKLLHVICENVSRASICDIIESLKGVVEIYSNNLPLPDLLDKEIIRWKNFCDKMEDPKPKNLQASLLKCNKQALPNIHTLLCIGCTLPVTSCECERCASALRRFSNYVRASMKDGRLGALTLLHVHRDKVEALQKTEITKLFIKLHPRRMELPSLVI</sequence>
<dbReference type="RefSeq" id="XP_065650967.1">
    <property type="nucleotide sequence ID" value="XM_065794895.1"/>
</dbReference>
<organism evidence="2 3">
    <name type="scientific">Hydra vulgaris</name>
    <name type="common">Hydra</name>
    <name type="synonym">Hydra attenuata</name>
    <dbReference type="NCBI Taxonomy" id="6087"/>
    <lineage>
        <taxon>Eukaryota</taxon>
        <taxon>Metazoa</taxon>
        <taxon>Cnidaria</taxon>
        <taxon>Hydrozoa</taxon>
        <taxon>Hydroidolina</taxon>
        <taxon>Anthoathecata</taxon>
        <taxon>Aplanulata</taxon>
        <taxon>Hydridae</taxon>
        <taxon>Hydra</taxon>
    </lineage>
</organism>
<keyword evidence="2" id="KW-1185">Reference proteome</keyword>
<reference evidence="3" key="1">
    <citation type="submission" date="2025-08" db="UniProtKB">
        <authorList>
            <consortium name="RefSeq"/>
        </authorList>
    </citation>
    <scope>IDENTIFICATION</scope>
</reference>
<gene>
    <name evidence="3" type="primary">LOC136079172</name>
</gene>
<evidence type="ECO:0000259" key="1">
    <source>
        <dbReference type="Pfam" id="PF05699"/>
    </source>
</evidence>
<feature type="domain" description="HAT C-terminal dimerisation" evidence="1">
    <location>
        <begin position="74"/>
        <end position="132"/>
    </location>
</feature>
<accession>A0ABM4BPC9</accession>
<dbReference type="InterPro" id="IPR008906">
    <property type="entry name" value="HATC_C_dom"/>
</dbReference>
<dbReference type="GeneID" id="136079172"/>
<dbReference type="Pfam" id="PF05699">
    <property type="entry name" value="Dimer_Tnp_hAT"/>
    <property type="match status" value="1"/>
</dbReference>
<proteinExistence type="predicted"/>